<evidence type="ECO:0000313" key="2">
    <source>
        <dbReference type="EMBL" id="TMI72558.1"/>
    </source>
</evidence>
<organism evidence="2 3">
    <name type="scientific">Candidatus Segetimicrobium genomatis</name>
    <dbReference type="NCBI Taxonomy" id="2569760"/>
    <lineage>
        <taxon>Bacteria</taxon>
        <taxon>Bacillati</taxon>
        <taxon>Candidatus Sysuimicrobiota</taxon>
        <taxon>Candidatus Sysuimicrobiia</taxon>
        <taxon>Candidatus Sysuimicrobiales</taxon>
        <taxon>Candidatus Segetimicrobiaceae</taxon>
        <taxon>Candidatus Segetimicrobium</taxon>
    </lineage>
</organism>
<dbReference type="InterPro" id="IPR019546">
    <property type="entry name" value="TAT_signal_bac_arc"/>
</dbReference>
<keyword evidence="1" id="KW-0472">Membrane</keyword>
<dbReference type="InterPro" id="IPR006059">
    <property type="entry name" value="SBP"/>
</dbReference>
<dbReference type="EMBL" id="VBAP01000085">
    <property type="protein sequence ID" value="TMI72558.1"/>
    <property type="molecule type" value="Genomic_DNA"/>
</dbReference>
<dbReference type="PROSITE" id="PS51318">
    <property type="entry name" value="TAT"/>
    <property type="match status" value="1"/>
</dbReference>
<gene>
    <name evidence="2" type="ORF">E6H05_10985</name>
</gene>
<protein>
    <submittedName>
        <fullName evidence="2">Carbohydrate ABC transporter substrate-binding protein</fullName>
    </submittedName>
</protein>
<proteinExistence type="predicted"/>
<dbReference type="InterPro" id="IPR006311">
    <property type="entry name" value="TAT_signal"/>
</dbReference>
<dbReference type="NCBIfam" id="TIGR01409">
    <property type="entry name" value="TAT_signal_seq"/>
    <property type="match status" value="1"/>
</dbReference>
<dbReference type="AlphaFoldDB" id="A0A537IMI3"/>
<dbReference type="Gene3D" id="3.40.190.10">
    <property type="entry name" value="Periplasmic binding protein-like II"/>
    <property type="match status" value="1"/>
</dbReference>
<comment type="caution">
    <text evidence="2">The sequence shown here is derived from an EMBL/GenBank/DDBJ whole genome shotgun (WGS) entry which is preliminary data.</text>
</comment>
<reference evidence="2 3" key="1">
    <citation type="journal article" date="2019" name="Nat. Microbiol.">
        <title>Mediterranean grassland soil C-N compound turnover is dependent on rainfall and depth, and is mediated by genomically divergent microorganisms.</title>
        <authorList>
            <person name="Diamond S."/>
            <person name="Andeer P.F."/>
            <person name="Li Z."/>
            <person name="Crits-Christoph A."/>
            <person name="Burstein D."/>
            <person name="Anantharaman K."/>
            <person name="Lane K.R."/>
            <person name="Thomas B.C."/>
            <person name="Pan C."/>
            <person name="Northen T.R."/>
            <person name="Banfield J.F."/>
        </authorList>
    </citation>
    <scope>NUCLEOTIDE SEQUENCE [LARGE SCALE GENOMIC DNA]</scope>
    <source>
        <strain evidence="2">NP_8</strain>
    </source>
</reference>
<sequence length="487" mass="53763">MDDSDKWVRVSDNRWRRLSRREFLKLGAAGAAGVGLAASSLGSLLTTIVRAQQRELRIMTWSHFVPAYDAWFDPMAVKWGESKGIKVTVDHVSFADIVPRANAEVAAQQGHDVYFFISPPSAFEQQALDLTDINSEAERRYGPLVPLVRKCVYNANTRKYFGFSDNWVVDPGDYLKSVWTEAGYPNGPSTWDDLLRGGNEIKRRHQEIQIPIGIGFSQDIDSNMATHDILWCFGASEQDAGENVLLNSEETVAAVEYGVRLFREVMNPAILSWNAASNNQALNARQTSYILNSISAYRTAQDNQLPVADDINFVGALGGPKARVGSEHLIGVWVVWKFAKNPENAKAFLLDLVDNYRDAVLASKLYNFPSFFGSVAPKSVPVAQKPDEGRKWVRAACLKDPFGSKPIDKLALLASAEPWSTNPGHPGPANPAIGEIFDTFVIPDMFAKAATGQLTPKQSVEEASKRVKDIFTKWRRLGLVGGGSGDR</sequence>
<dbReference type="Proteomes" id="UP000318834">
    <property type="component" value="Unassembled WGS sequence"/>
</dbReference>
<evidence type="ECO:0000256" key="1">
    <source>
        <dbReference type="SAM" id="Phobius"/>
    </source>
</evidence>
<keyword evidence="1" id="KW-1133">Transmembrane helix</keyword>
<evidence type="ECO:0000313" key="3">
    <source>
        <dbReference type="Proteomes" id="UP000318834"/>
    </source>
</evidence>
<feature type="transmembrane region" description="Helical" evidence="1">
    <location>
        <begin position="23"/>
        <end position="45"/>
    </location>
</feature>
<keyword evidence="1" id="KW-0812">Transmembrane</keyword>
<accession>A0A537IMI3</accession>
<dbReference type="SUPFAM" id="SSF53850">
    <property type="entry name" value="Periplasmic binding protein-like II"/>
    <property type="match status" value="1"/>
</dbReference>
<name>A0A537IMI3_9BACT</name>
<dbReference type="Pfam" id="PF01547">
    <property type="entry name" value="SBP_bac_1"/>
    <property type="match status" value="1"/>
</dbReference>